<dbReference type="InterPro" id="IPR009060">
    <property type="entry name" value="UBA-like_sf"/>
</dbReference>
<dbReference type="GO" id="GO:0070628">
    <property type="term" value="F:proteasome binding"/>
    <property type="evidence" value="ECO:0007669"/>
    <property type="project" value="TreeGrafter"/>
</dbReference>
<dbReference type="Pfam" id="PF00240">
    <property type="entry name" value="ubiquitin"/>
    <property type="match status" value="1"/>
</dbReference>
<dbReference type="SUPFAM" id="SSF101238">
    <property type="entry name" value="XPC-binding domain"/>
    <property type="match status" value="1"/>
</dbReference>
<dbReference type="GO" id="GO:0043161">
    <property type="term" value="P:proteasome-mediated ubiquitin-dependent protein catabolic process"/>
    <property type="evidence" value="ECO:0007669"/>
    <property type="project" value="UniProtKB-UniRule"/>
</dbReference>
<dbReference type="EMBL" id="MPUK01000004">
    <property type="protein sequence ID" value="ONH67540.1"/>
    <property type="molecule type" value="Genomic_DNA"/>
</dbReference>
<dbReference type="STRING" id="36022.A0A1V2L712"/>
<keyword evidence="4 5" id="KW-0539">Nucleus</keyword>
<dbReference type="PROSITE" id="PS50053">
    <property type="entry name" value="UBIQUITIN_2"/>
    <property type="match status" value="1"/>
</dbReference>
<feature type="region of interest" description="Disordered" evidence="6">
    <location>
        <begin position="79"/>
        <end position="149"/>
    </location>
</feature>
<dbReference type="InterPro" id="IPR004806">
    <property type="entry name" value="Rad23"/>
</dbReference>
<feature type="compositionally biased region" description="Low complexity" evidence="6">
    <location>
        <begin position="79"/>
        <end position="135"/>
    </location>
</feature>
<feature type="domain" description="UBA" evidence="7">
    <location>
        <begin position="355"/>
        <end position="395"/>
    </location>
</feature>
<accession>A0A1V2L712</accession>
<dbReference type="AlphaFoldDB" id="A0A1V2L712"/>
<comment type="subcellular location">
    <subcellularLocation>
        <location evidence="5">Nucleus</location>
    </subcellularLocation>
    <subcellularLocation>
        <location evidence="5">Cytoplasm</location>
    </subcellularLocation>
</comment>
<sequence>MQIVFKAFSKEKIPLELEPSDTVLTAKEKLAEAKGVEASQIKLVYSGKVLQDDKTIEASKVKADDQVIFMVSKTAKKPAAATPTAATAAPSTPAQPTTAQTPAAPRAAPSATSSNTQSTPAPVPSTSTASAAPATNEPAQSFDASTFATGSAREKAIASIMEMGYERPQVEAALRAAFNNPDRAVEYLLTGIPESAAPAAPTSDAQGETPAAATEGDAAATEGANTEADSNAAEVPIPIAAEVPAPEEDHDADMEEGDLFAAAANAGAAPTQAPAAGGDPLAGLREVVQNNPEMLEPILQQLAAQNPQLAAMIQQNPEAFVQMLMDGDAGIDEHGTVDSAGEQLPEGATRIEITQSEQDSINRLVELGFERDLVIQVYFACDKNEELAANVLFNDHA</sequence>
<feature type="compositionally biased region" description="Low complexity" evidence="6">
    <location>
        <begin position="207"/>
        <end position="233"/>
    </location>
</feature>
<evidence type="ECO:0000259" key="8">
    <source>
        <dbReference type="PROSITE" id="PS50053"/>
    </source>
</evidence>
<dbReference type="InterPro" id="IPR015940">
    <property type="entry name" value="UBA"/>
</dbReference>
<evidence type="ECO:0000313" key="9">
    <source>
        <dbReference type="EMBL" id="ONH67540.1"/>
    </source>
</evidence>
<name>A0A1V2L712_CYBFA</name>
<comment type="caution">
    <text evidence="9">The sequence shown here is derived from an EMBL/GenBank/DDBJ whole genome shotgun (WGS) entry which is preliminary data.</text>
</comment>
<dbReference type="SMART" id="SM00165">
    <property type="entry name" value="UBA"/>
    <property type="match status" value="2"/>
</dbReference>
<feature type="region of interest" description="Disordered" evidence="6">
    <location>
        <begin position="196"/>
        <end position="233"/>
    </location>
</feature>
<dbReference type="Proteomes" id="UP000189513">
    <property type="component" value="Unassembled WGS sequence"/>
</dbReference>
<protein>
    <recommendedName>
        <fullName evidence="5">UV excision repair protein RAD23</fullName>
    </recommendedName>
</protein>
<dbReference type="GO" id="GO:0005829">
    <property type="term" value="C:cytosol"/>
    <property type="evidence" value="ECO:0007669"/>
    <property type="project" value="TreeGrafter"/>
</dbReference>
<dbReference type="GO" id="GO:0031593">
    <property type="term" value="F:polyubiquitin modification-dependent protein binding"/>
    <property type="evidence" value="ECO:0007669"/>
    <property type="project" value="UniProtKB-UniRule"/>
</dbReference>
<keyword evidence="5" id="KW-0963">Cytoplasm</keyword>
<dbReference type="FunFam" id="1.10.8.10:FF:000003">
    <property type="entry name" value="UV excision repair protein RAD23 homolog"/>
    <property type="match status" value="1"/>
</dbReference>
<keyword evidence="10" id="KW-1185">Reference proteome</keyword>
<dbReference type="InterPro" id="IPR000626">
    <property type="entry name" value="Ubiquitin-like_dom"/>
</dbReference>
<dbReference type="GO" id="GO:0006289">
    <property type="term" value="P:nucleotide-excision repair"/>
    <property type="evidence" value="ECO:0007669"/>
    <property type="project" value="UniProtKB-UniRule"/>
</dbReference>
<dbReference type="OMA" id="PHMLEPI"/>
<dbReference type="Gene3D" id="3.10.20.90">
    <property type="entry name" value="Phosphatidylinositol 3-kinase Catalytic Subunit, Chain A, domain 1"/>
    <property type="match status" value="1"/>
</dbReference>
<dbReference type="CDD" id="cd14281">
    <property type="entry name" value="UBA2_Rad23_like"/>
    <property type="match status" value="1"/>
</dbReference>
<comment type="similarity">
    <text evidence="5">Belongs to the RAD23 family.</text>
</comment>
<gene>
    <name evidence="9" type="ORF">BON22_2755</name>
</gene>
<evidence type="ECO:0000256" key="1">
    <source>
        <dbReference type="ARBA" id="ARBA00022737"/>
    </source>
</evidence>
<dbReference type="GO" id="GO:0043130">
    <property type="term" value="F:ubiquitin binding"/>
    <property type="evidence" value="ECO:0007669"/>
    <property type="project" value="UniProtKB-UniRule"/>
</dbReference>
<keyword evidence="1" id="KW-0677">Repeat</keyword>
<evidence type="ECO:0000313" key="10">
    <source>
        <dbReference type="Proteomes" id="UP000189513"/>
    </source>
</evidence>
<comment type="function">
    <text evidence="5">Multiubiquitin chain receptor involved in modulation of proteasomal degradation. Involved in nucleotide excision repair.</text>
</comment>
<organism evidence="9 10">
    <name type="scientific">Cyberlindnera fabianii</name>
    <name type="common">Yeast</name>
    <name type="synonym">Hansenula fabianii</name>
    <dbReference type="NCBI Taxonomy" id="36022"/>
    <lineage>
        <taxon>Eukaryota</taxon>
        <taxon>Fungi</taxon>
        <taxon>Dikarya</taxon>
        <taxon>Ascomycota</taxon>
        <taxon>Saccharomycotina</taxon>
        <taxon>Saccharomycetes</taxon>
        <taxon>Phaffomycetales</taxon>
        <taxon>Phaffomycetaceae</taxon>
        <taxon>Cyberlindnera</taxon>
    </lineage>
</organism>
<dbReference type="SUPFAM" id="SSF54236">
    <property type="entry name" value="Ubiquitin-like"/>
    <property type="match status" value="1"/>
</dbReference>
<dbReference type="CDD" id="cd01805">
    <property type="entry name" value="Ubl_Rad23"/>
    <property type="match status" value="1"/>
</dbReference>
<dbReference type="InterPro" id="IPR036353">
    <property type="entry name" value="XPC-bd_sf"/>
</dbReference>
<dbReference type="SMART" id="SM00213">
    <property type="entry name" value="UBQ"/>
    <property type="match status" value="1"/>
</dbReference>
<evidence type="ECO:0000256" key="2">
    <source>
        <dbReference type="ARBA" id="ARBA00022763"/>
    </source>
</evidence>
<dbReference type="InterPro" id="IPR029071">
    <property type="entry name" value="Ubiquitin-like_domsf"/>
</dbReference>
<dbReference type="Gene3D" id="1.10.8.10">
    <property type="entry name" value="DNA helicase RuvA subunit, C-terminal domain"/>
    <property type="match status" value="2"/>
</dbReference>
<dbReference type="FunFam" id="1.10.8.10:FF:000002">
    <property type="entry name" value="UV excision repair protein RAD23 homolog"/>
    <property type="match status" value="1"/>
</dbReference>
<dbReference type="PANTHER" id="PTHR10621">
    <property type="entry name" value="UV EXCISION REPAIR PROTEIN RAD23"/>
    <property type="match status" value="1"/>
</dbReference>
<evidence type="ECO:0000256" key="3">
    <source>
        <dbReference type="ARBA" id="ARBA00023204"/>
    </source>
</evidence>
<dbReference type="InterPro" id="IPR015360">
    <property type="entry name" value="XPC-bd"/>
</dbReference>
<dbReference type="GO" id="GO:0003684">
    <property type="term" value="F:damaged DNA binding"/>
    <property type="evidence" value="ECO:0007669"/>
    <property type="project" value="UniProtKB-UniRule"/>
</dbReference>
<dbReference type="Gene3D" id="1.10.10.540">
    <property type="entry name" value="XPC-binding domain"/>
    <property type="match status" value="1"/>
</dbReference>
<dbReference type="Pfam" id="PF00627">
    <property type="entry name" value="UBA"/>
    <property type="match status" value="2"/>
</dbReference>
<feature type="domain" description="Ubiquitin-like" evidence="8">
    <location>
        <begin position="1"/>
        <end position="76"/>
    </location>
</feature>
<evidence type="ECO:0000256" key="6">
    <source>
        <dbReference type="SAM" id="MobiDB-lite"/>
    </source>
</evidence>
<dbReference type="PANTHER" id="PTHR10621:SF0">
    <property type="entry name" value="UV EXCISION REPAIR PROTEIN RAD23"/>
    <property type="match status" value="1"/>
</dbReference>
<feature type="domain" description="UBA" evidence="7">
    <location>
        <begin position="151"/>
        <end position="191"/>
    </location>
</feature>
<evidence type="ECO:0000256" key="5">
    <source>
        <dbReference type="RuleBase" id="RU367049"/>
    </source>
</evidence>
<proteinExistence type="inferred from homology"/>
<dbReference type="PROSITE" id="PS50030">
    <property type="entry name" value="UBA"/>
    <property type="match status" value="2"/>
</dbReference>
<dbReference type="NCBIfam" id="TIGR00601">
    <property type="entry name" value="rad23"/>
    <property type="match status" value="1"/>
</dbReference>
<dbReference type="PRINTS" id="PR01839">
    <property type="entry name" value="RAD23PROTEIN"/>
</dbReference>
<feature type="compositionally biased region" description="Polar residues" evidence="6">
    <location>
        <begin position="137"/>
        <end position="149"/>
    </location>
</feature>
<dbReference type="SUPFAM" id="SSF46934">
    <property type="entry name" value="UBA-like"/>
    <property type="match status" value="2"/>
</dbReference>
<dbReference type="Pfam" id="PF09280">
    <property type="entry name" value="XPC-binding"/>
    <property type="match status" value="1"/>
</dbReference>
<evidence type="ECO:0000256" key="4">
    <source>
        <dbReference type="ARBA" id="ARBA00023242"/>
    </source>
</evidence>
<evidence type="ECO:0000259" key="7">
    <source>
        <dbReference type="PROSITE" id="PS50030"/>
    </source>
</evidence>
<keyword evidence="3 5" id="KW-0234">DNA repair</keyword>
<dbReference type="VEuPathDB" id="FungiDB:BON22_2755"/>
<dbReference type="GO" id="GO:0005654">
    <property type="term" value="C:nucleoplasm"/>
    <property type="evidence" value="ECO:0007669"/>
    <property type="project" value="TreeGrafter"/>
</dbReference>
<keyword evidence="2 5" id="KW-0227">DNA damage</keyword>
<reference evidence="10" key="1">
    <citation type="journal article" date="2017" name="Genome Announc.">
        <title>Genome sequences of Cyberlindnera fabianii 65, Pichia kudriavzevii 129, and Saccharomyces cerevisiae 131 isolated from fermented masau fruits in Zimbabwe.</title>
        <authorList>
            <person name="van Rijswijck I.M.H."/>
            <person name="Derks M.F.L."/>
            <person name="Abee T."/>
            <person name="de Ridder D."/>
            <person name="Smid E.J."/>
        </authorList>
    </citation>
    <scope>NUCLEOTIDE SEQUENCE [LARGE SCALE GENOMIC DNA]</scope>
    <source>
        <strain evidence="10">65</strain>
    </source>
</reference>